<evidence type="ECO:0000259" key="21">
    <source>
        <dbReference type="PROSITE" id="PS50089"/>
    </source>
</evidence>
<accession>A0A6F9DYM4</accession>
<feature type="region of interest" description="Disordered" evidence="18">
    <location>
        <begin position="241"/>
        <end position="266"/>
    </location>
</feature>
<evidence type="ECO:0000256" key="8">
    <source>
        <dbReference type="ARBA" id="ARBA00022687"/>
    </source>
</evidence>
<dbReference type="Pfam" id="PF13639">
    <property type="entry name" value="zf-RING_2"/>
    <property type="match status" value="1"/>
</dbReference>
<sequence>MVEQRLITCCCMLLTALTSVVTCLTFEREEAFLQIVLYQPDPLSGKYTTYKTDLTGHFATAGPASAAEGEIEQIHPLSLCAMSGNDIRYNYGWVGVVQLEHPSIEPIRCGSVLQKAEKALDKGATAIIFDISKHPDAWAQLNAERRASLDRPIILMQGSEASELMNIIKDKKVARARIERREYEPDSSHNQNMNMAIFMGCFVVIFAICMVLLAKIKCRRRQPEMSLNNLAINTLHQLQTRKYQHRRTHRSPTSKCGKESDRSSLTSGGSLCAICLEEFSEGQELRIVPCSHEFHKLCVDPWLREHQTCPLCNFNILNSPVRVHPMQMRHSPTTPPSVVSMETGSPLGQCRPTFYNSPASTFPFRYPAQRACARPYRELFCDAPPGSVPLRNDKFDVVPCAHAHRHYYPNHCHPHFPPPLCRSSPCQTPTREAMHYPTNRHQFHRSATSDFPRNPEMNPMYVMQKQRGFDLQKQRGFDLPPAYDTLLTNSGMLNNDVTSLPHAPRHQYYVTSTPSLASGYLPDDFSDGNISENSGRTFCGPTFAAPERNGTDTSIMSNFGSTSLSDIRHLTSSSSENVRRVPTNRRPATPFIGYSSSDGAEGFFRLSDSSLEGILESANIPSIYDSRDDVWASDWSASNHRTDFNQSGTW</sequence>
<keyword evidence="12 17" id="KW-0863">Zinc-finger</keyword>
<evidence type="ECO:0000256" key="18">
    <source>
        <dbReference type="SAM" id="MobiDB-lite"/>
    </source>
</evidence>
<dbReference type="InterPro" id="IPR001841">
    <property type="entry name" value="Znf_RING"/>
</dbReference>
<dbReference type="SUPFAM" id="SSF57850">
    <property type="entry name" value="RING/U-box"/>
    <property type="match status" value="1"/>
</dbReference>
<keyword evidence="11 20" id="KW-0732">Signal</keyword>
<dbReference type="PANTHER" id="PTHR16200">
    <property type="entry name" value="RING ZINC FINGER"/>
    <property type="match status" value="1"/>
</dbReference>
<dbReference type="Gene3D" id="3.30.40.10">
    <property type="entry name" value="Zinc/RING finger domain, C3HC4 (zinc finger)"/>
    <property type="match status" value="1"/>
</dbReference>
<evidence type="ECO:0000313" key="22">
    <source>
        <dbReference type="EMBL" id="CAB3268056.1"/>
    </source>
</evidence>
<dbReference type="EC" id="2.3.2.27" evidence="5"/>
<evidence type="ECO:0000256" key="4">
    <source>
        <dbReference type="ARBA" id="ARBA00008759"/>
    </source>
</evidence>
<keyword evidence="9 19" id="KW-0812">Transmembrane</keyword>
<organism evidence="22">
    <name type="scientific">Phallusia mammillata</name>
    <dbReference type="NCBI Taxonomy" id="59560"/>
    <lineage>
        <taxon>Eukaryota</taxon>
        <taxon>Metazoa</taxon>
        <taxon>Chordata</taxon>
        <taxon>Tunicata</taxon>
        <taxon>Ascidiacea</taxon>
        <taxon>Phlebobranchia</taxon>
        <taxon>Ascidiidae</taxon>
        <taxon>Phallusia</taxon>
    </lineage>
</organism>
<keyword evidence="14" id="KW-0862">Zinc</keyword>
<dbReference type="EMBL" id="LR792194">
    <property type="protein sequence ID" value="CAB3268056.1"/>
    <property type="molecule type" value="mRNA"/>
</dbReference>
<dbReference type="GO" id="GO:0016055">
    <property type="term" value="P:Wnt signaling pathway"/>
    <property type="evidence" value="ECO:0007669"/>
    <property type="project" value="UniProtKB-KW"/>
</dbReference>
<dbReference type="InterPro" id="IPR013083">
    <property type="entry name" value="Znf_RING/FYVE/PHD"/>
</dbReference>
<evidence type="ECO:0000256" key="16">
    <source>
        <dbReference type="ARBA" id="ARBA00023136"/>
    </source>
</evidence>
<dbReference type="GO" id="GO:0030178">
    <property type="term" value="P:negative regulation of Wnt signaling pathway"/>
    <property type="evidence" value="ECO:0007669"/>
    <property type="project" value="UniProtKB-ARBA"/>
</dbReference>
<feature type="signal peptide" evidence="20">
    <location>
        <begin position="1"/>
        <end position="23"/>
    </location>
</feature>
<evidence type="ECO:0000256" key="20">
    <source>
        <dbReference type="SAM" id="SignalP"/>
    </source>
</evidence>
<dbReference type="SMART" id="SM00184">
    <property type="entry name" value="RING"/>
    <property type="match status" value="1"/>
</dbReference>
<dbReference type="Pfam" id="PF18212">
    <property type="entry name" value="ZNRF_3_ecto"/>
    <property type="match status" value="1"/>
</dbReference>
<evidence type="ECO:0000256" key="1">
    <source>
        <dbReference type="ARBA" id="ARBA00000900"/>
    </source>
</evidence>
<evidence type="ECO:0000256" key="6">
    <source>
        <dbReference type="ARBA" id="ARBA00022475"/>
    </source>
</evidence>
<protein>
    <recommendedName>
        <fullName evidence="5">RING-type E3 ubiquitin transferase</fullName>
        <ecNumber evidence="5">2.3.2.27</ecNumber>
    </recommendedName>
</protein>
<dbReference type="Gene3D" id="3.50.30.30">
    <property type="match status" value="1"/>
</dbReference>
<evidence type="ECO:0000256" key="5">
    <source>
        <dbReference type="ARBA" id="ARBA00012483"/>
    </source>
</evidence>
<comment type="subcellular location">
    <subcellularLocation>
        <location evidence="2">Cell membrane</location>
        <topology evidence="2">Single-pass type I membrane protein</topology>
    </subcellularLocation>
</comment>
<proteinExistence type="evidence at transcript level"/>
<keyword evidence="15 19" id="KW-1133">Transmembrane helix</keyword>
<comment type="catalytic activity">
    <reaction evidence="1">
        <text>S-ubiquitinyl-[E2 ubiquitin-conjugating enzyme]-L-cysteine + [acceptor protein]-L-lysine = [E2 ubiquitin-conjugating enzyme]-L-cysteine + N(6)-ubiquitinyl-[acceptor protein]-L-lysine.</text>
        <dbReference type="EC" id="2.3.2.27"/>
    </reaction>
</comment>
<evidence type="ECO:0000256" key="9">
    <source>
        <dbReference type="ARBA" id="ARBA00022692"/>
    </source>
</evidence>
<evidence type="ECO:0000256" key="15">
    <source>
        <dbReference type="ARBA" id="ARBA00022989"/>
    </source>
</evidence>
<evidence type="ECO:0000256" key="13">
    <source>
        <dbReference type="ARBA" id="ARBA00022786"/>
    </source>
</evidence>
<keyword evidence="7" id="KW-0808">Transferase</keyword>
<evidence type="ECO:0000256" key="11">
    <source>
        <dbReference type="ARBA" id="ARBA00022729"/>
    </source>
</evidence>
<keyword evidence="13" id="KW-0833">Ubl conjugation pathway</keyword>
<dbReference type="GO" id="GO:0005886">
    <property type="term" value="C:plasma membrane"/>
    <property type="evidence" value="ECO:0007669"/>
    <property type="project" value="UniProtKB-SubCell"/>
</dbReference>
<dbReference type="UniPathway" id="UPA00143"/>
<feature type="compositionally biased region" description="Basic residues" evidence="18">
    <location>
        <begin position="242"/>
        <end position="252"/>
    </location>
</feature>
<evidence type="ECO:0000256" key="2">
    <source>
        <dbReference type="ARBA" id="ARBA00004251"/>
    </source>
</evidence>
<dbReference type="GO" id="GO:0008270">
    <property type="term" value="F:zinc ion binding"/>
    <property type="evidence" value="ECO:0007669"/>
    <property type="project" value="UniProtKB-KW"/>
</dbReference>
<dbReference type="InterPro" id="IPR040700">
    <property type="entry name" value="ZNRF-3_ecto"/>
</dbReference>
<keyword evidence="6" id="KW-1003">Cell membrane</keyword>
<comment type="similarity">
    <text evidence="4">Belongs to the ZNRF3 family.</text>
</comment>
<evidence type="ECO:0000256" key="7">
    <source>
        <dbReference type="ARBA" id="ARBA00022679"/>
    </source>
</evidence>
<evidence type="ECO:0000256" key="19">
    <source>
        <dbReference type="SAM" id="Phobius"/>
    </source>
</evidence>
<dbReference type="GO" id="GO:0061630">
    <property type="term" value="F:ubiquitin protein ligase activity"/>
    <property type="evidence" value="ECO:0007669"/>
    <property type="project" value="UniProtKB-EC"/>
</dbReference>
<feature type="chain" id="PRO_5026281435" description="RING-type E3 ubiquitin transferase" evidence="20">
    <location>
        <begin position="24"/>
        <end position="650"/>
    </location>
</feature>
<dbReference type="GO" id="GO:0016567">
    <property type="term" value="P:protein ubiquitination"/>
    <property type="evidence" value="ECO:0007669"/>
    <property type="project" value="UniProtKB-UniPathway"/>
</dbReference>
<evidence type="ECO:0000256" key="10">
    <source>
        <dbReference type="ARBA" id="ARBA00022723"/>
    </source>
</evidence>
<keyword evidence="8" id="KW-0879">Wnt signaling pathway</keyword>
<dbReference type="AlphaFoldDB" id="A0A6F9DYM4"/>
<keyword evidence="16 19" id="KW-0472">Membrane</keyword>
<evidence type="ECO:0000256" key="14">
    <source>
        <dbReference type="ARBA" id="ARBA00022833"/>
    </source>
</evidence>
<evidence type="ECO:0000256" key="12">
    <source>
        <dbReference type="ARBA" id="ARBA00022771"/>
    </source>
</evidence>
<dbReference type="InterPro" id="IPR051073">
    <property type="entry name" value="ZNRF3_Arkadia_E3_ligases"/>
</dbReference>
<feature type="domain" description="RING-type" evidence="21">
    <location>
        <begin position="272"/>
        <end position="313"/>
    </location>
</feature>
<evidence type="ECO:0000256" key="17">
    <source>
        <dbReference type="PROSITE-ProRule" id="PRU00175"/>
    </source>
</evidence>
<keyword evidence="10" id="KW-0479">Metal-binding</keyword>
<reference evidence="22" key="1">
    <citation type="submission" date="2020-04" db="EMBL/GenBank/DDBJ databases">
        <authorList>
            <person name="Neveu A P."/>
        </authorList>
    </citation>
    <scope>NUCLEOTIDE SEQUENCE</scope>
    <source>
        <tissue evidence="22">Whole embryo</tissue>
    </source>
</reference>
<comment type="pathway">
    <text evidence="3">Protein modification; protein ubiquitination.</text>
</comment>
<feature type="transmembrane region" description="Helical" evidence="19">
    <location>
        <begin position="195"/>
        <end position="214"/>
    </location>
</feature>
<evidence type="ECO:0000256" key="3">
    <source>
        <dbReference type="ARBA" id="ARBA00004906"/>
    </source>
</evidence>
<name>A0A6F9DYM4_9ASCI</name>
<dbReference type="PROSITE" id="PS50089">
    <property type="entry name" value="ZF_RING_2"/>
    <property type="match status" value="1"/>
</dbReference>
<gene>
    <name evidence="22" type="primary">Znrf3</name>
</gene>